<dbReference type="GO" id="GO:0004180">
    <property type="term" value="F:carboxypeptidase activity"/>
    <property type="evidence" value="ECO:0007669"/>
    <property type="project" value="UniProtKB-KW"/>
</dbReference>
<keyword evidence="4" id="KW-0808">Transferase</keyword>
<dbReference type="EMBL" id="JAVRRT010000002">
    <property type="protein sequence ID" value="KAK5174616.1"/>
    <property type="molecule type" value="Genomic_DNA"/>
</dbReference>
<gene>
    <name evidence="4" type="primary">cbp3</name>
    <name evidence="4" type="ORF">LTR77_001697</name>
</gene>
<feature type="transmembrane region" description="Helical" evidence="2">
    <location>
        <begin position="144"/>
        <end position="171"/>
    </location>
</feature>
<comment type="caution">
    <text evidence="4">The sequence shown here is derived from an EMBL/GenBank/DDBJ whole genome shotgun (WGS) entry which is preliminary data.</text>
</comment>
<keyword evidence="2" id="KW-1133">Transmembrane helix</keyword>
<dbReference type="PANTHER" id="PTHR37576:SF2">
    <property type="entry name" value="DEFECT AT LOW TEMPERATURE PROTEIN 1"/>
    <property type="match status" value="1"/>
</dbReference>
<dbReference type="PANTHER" id="PTHR37576">
    <property type="entry name" value="DEFECT AT LOW TEMPERATURE PROTEIN 1"/>
    <property type="match status" value="1"/>
</dbReference>
<feature type="domain" description="Ubiquinol-cytochrome c chaperone" evidence="3">
    <location>
        <begin position="773"/>
        <end position="912"/>
    </location>
</feature>
<dbReference type="GeneID" id="89923045"/>
<dbReference type="EC" id="2.3.1.179" evidence="4"/>
<organism evidence="4 5">
    <name type="scientific">Saxophila tyrrhenica</name>
    <dbReference type="NCBI Taxonomy" id="1690608"/>
    <lineage>
        <taxon>Eukaryota</taxon>
        <taxon>Fungi</taxon>
        <taxon>Dikarya</taxon>
        <taxon>Ascomycota</taxon>
        <taxon>Pezizomycotina</taxon>
        <taxon>Dothideomycetes</taxon>
        <taxon>Dothideomycetidae</taxon>
        <taxon>Mycosphaerellales</taxon>
        <taxon>Extremaceae</taxon>
        <taxon>Saxophila</taxon>
    </lineage>
</organism>
<evidence type="ECO:0000313" key="4">
    <source>
        <dbReference type="EMBL" id="KAK5174616.1"/>
    </source>
</evidence>
<dbReference type="InterPro" id="IPR021150">
    <property type="entry name" value="Ubiq_cyt_c_chap"/>
</dbReference>
<keyword evidence="4" id="KW-0645">Protease</keyword>
<dbReference type="InterPro" id="IPR021514">
    <property type="entry name" value="DUF3176"/>
</dbReference>
<feature type="compositionally biased region" description="Basic and acidic residues" evidence="1">
    <location>
        <begin position="927"/>
        <end position="937"/>
    </location>
</feature>
<keyword evidence="2" id="KW-0472">Membrane</keyword>
<feature type="region of interest" description="Disordered" evidence="1">
    <location>
        <begin position="927"/>
        <end position="952"/>
    </location>
</feature>
<dbReference type="Pfam" id="PF03981">
    <property type="entry name" value="Ubiq_cyt_C_chap"/>
    <property type="match status" value="1"/>
</dbReference>
<name>A0AAV9PLF7_9PEZI</name>
<sequence length="952" mass="103561">MAEVAGARSDAHEQRSQNQAPTSERDAINIDTAVNGKNELHSIAADDSPLSQASTVATEQRDSKHPFETIMSECDGRAQPEPCWALPPHYTSAPRPWRTTLMRAGPVSGFLAMFVAIGSIAVSLGILVASDGAAVSGWSASPSIYLATCTAIANLAMRYACIQGVVIAWWVRARKGSTLARLHYDWRSGATLGGALAAGRRTGLLGLATIFSTLALIDGPLLQRSSSVVPSTLHEPVSLQVSMAQEIARGSTGFWIASEEMDYGTHVNTPFNKTMPGVDGTKVSNDIWTFTEDFMDEVATLYYSNAPLPGLVHGCVDKCLVTIRAPAVAVVECTPYSISVDYHEAMSLLAVQRDSTGAGPLNQQAFVTAAALDPTGQSHETINLLAGYSTTTDCAGTYHYTACTLQSAIGEYNITVAGNLSSIETLGTPRIVALANDTRTNGIVEGGGHASTLAGVMAIYSEPWQSQVTAYNDRGRVSWQTYNQQRLFQYEGDYSGDCPSFVDPLGDMIASLNKLMVYTGAAMARNDFAWLDARMDPGIAAQTNTTVEGTTVGDQNVFRTDYWWFLAAALVEITCICFVAPTYWGYWRLGRSMSFSPLEIAKAFEAPLLAGCHSNSTGRDLARAVGDMPVKYGSEGSDELAFVSPKPFRGRQDPSSPMFEKQISPVLTTTPFRQQQPAPTEHSSDRPPSAPIQNFASSIRSNKALRNTTEPYIAYGSTEDLYLLCSAPAAYTIPSRNASPPEPAPTTSDGEDLGVPDNADSIWFRPKAQGGLELDVTFHTWAQIVFLHMYLLTVRLRTFPAEHAKIWHQQLLDHFFYAAEDRMATWHNISARSVRNKYLKDLWQQWRGVILSYDEGLVKGDAVLAGAVWRNLFKARVETDVRDLGLVVAWLRKELKTLEGMSDEALAEVRVRFGDLGAPEVARALERKSGKMEKPFTQEELAEGSGKQGGKA</sequence>
<keyword evidence="4" id="KW-0012">Acyltransferase</keyword>
<feature type="compositionally biased region" description="Polar residues" evidence="1">
    <location>
        <begin position="49"/>
        <end position="58"/>
    </location>
</feature>
<proteinExistence type="predicted"/>
<dbReference type="GO" id="GO:0004315">
    <property type="term" value="F:3-oxoacyl-[acyl-carrier-protein] synthase activity"/>
    <property type="evidence" value="ECO:0007669"/>
    <property type="project" value="UniProtKB-EC"/>
</dbReference>
<dbReference type="Pfam" id="PF11374">
    <property type="entry name" value="DUF3176"/>
    <property type="match status" value="1"/>
</dbReference>
<evidence type="ECO:0000313" key="5">
    <source>
        <dbReference type="Proteomes" id="UP001337655"/>
    </source>
</evidence>
<dbReference type="Proteomes" id="UP001337655">
    <property type="component" value="Unassembled WGS sequence"/>
</dbReference>
<dbReference type="AlphaFoldDB" id="A0AAV9PLF7"/>
<protein>
    <submittedName>
        <fullName evidence="4">Serine carboxypeptidase 3</fullName>
        <ecNumber evidence="4">2.3.1.179</ecNumber>
    </submittedName>
</protein>
<dbReference type="RefSeq" id="XP_064663285.1">
    <property type="nucleotide sequence ID" value="XM_064798958.1"/>
</dbReference>
<feature type="transmembrane region" description="Helical" evidence="2">
    <location>
        <begin position="562"/>
        <end position="586"/>
    </location>
</feature>
<keyword evidence="4" id="KW-0378">Hydrolase</keyword>
<feature type="region of interest" description="Disordered" evidence="1">
    <location>
        <begin position="1"/>
        <end position="63"/>
    </location>
</feature>
<feature type="region of interest" description="Disordered" evidence="1">
    <location>
        <begin position="673"/>
        <end position="699"/>
    </location>
</feature>
<keyword evidence="2" id="KW-0812">Transmembrane</keyword>
<keyword evidence="5" id="KW-1185">Reference proteome</keyword>
<evidence type="ECO:0000256" key="1">
    <source>
        <dbReference type="SAM" id="MobiDB-lite"/>
    </source>
</evidence>
<accession>A0AAV9PLF7</accession>
<reference evidence="4 5" key="1">
    <citation type="submission" date="2023-08" db="EMBL/GenBank/DDBJ databases">
        <title>Black Yeasts Isolated from many extreme environments.</title>
        <authorList>
            <person name="Coleine C."/>
            <person name="Stajich J.E."/>
            <person name="Selbmann L."/>
        </authorList>
    </citation>
    <scope>NUCLEOTIDE SEQUENCE [LARGE SCALE GENOMIC DNA]</scope>
    <source>
        <strain evidence="4 5">CCFEE 5935</strain>
    </source>
</reference>
<evidence type="ECO:0000259" key="3">
    <source>
        <dbReference type="Pfam" id="PF03981"/>
    </source>
</evidence>
<evidence type="ECO:0000256" key="2">
    <source>
        <dbReference type="SAM" id="Phobius"/>
    </source>
</evidence>
<feature type="transmembrane region" description="Helical" evidence="2">
    <location>
        <begin position="107"/>
        <end position="129"/>
    </location>
</feature>
<keyword evidence="4" id="KW-0121">Carboxypeptidase</keyword>